<evidence type="ECO:0000256" key="8">
    <source>
        <dbReference type="PIRSR" id="PIRSR004682-1"/>
    </source>
</evidence>
<feature type="binding site" evidence="11">
    <location>
        <position position="127"/>
    </location>
    <ligand>
        <name>Mg(2+)</name>
        <dbReference type="ChEBI" id="CHEBI:18420"/>
    </ligand>
</feature>
<evidence type="ECO:0000256" key="7">
    <source>
        <dbReference type="PIRNR" id="PIRNR004682"/>
    </source>
</evidence>
<organism evidence="12 13">
    <name type="scientific">Maridesulfovibrio ferrireducens</name>
    <dbReference type="NCBI Taxonomy" id="246191"/>
    <lineage>
        <taxon>Bacteria</taxon>
        <taxon>Pseudomonadati</taxon>
        <taxon>Thermodesulfobacteriota</taxon>
        <taxon>Desulfovibrionia</taxon>
        <taxon>Desulfovibrionales</taxon>
        <taxon>Desulfovibrionaceae</taxon>
        <taxon>Maridesulfovibrio</taxon>
    </lineage>
</organism>
<sequence length="177" mass="19627">MKKYILLDRDGTIIVDKHYLSDPEGVEILPNAEDGLKLMQDAGFGLIVVTNQSGIGRGYYSEDDMNAVNSRMEEMLSKSGIKFDAIYHCPHAPEQNCNCRKPAPGMFDNAIKEFKMVPTDCYVIGDKICDIELGLARGASTILVRTGKGMKEEPQCEGKATYIADDLLRAAEFIINR</sequence>
<feature type="active site" description="Nucleophile" evidence="8">
    <location>
        <position position="8"/>
    </location>
</feature>
<evidence type="ECO:0000256" key="9">
    <source>
        <dbReference type="PIRSR" id="PIRSR004682-2"/>
    </source>
</evidence>
<keyword evidence="11" id="KW-0460">Magnesium</keyword>
<dbReference type="CDD" id="cd07503">
    <property type="entry name" value="HAD_HisB-N"/>
    <property type="match status" value="1"/>
</dbReference>
<keyword evidence="13" id="KW-1185">Reference proteome</keyword>
<feature type="binding site" evidence="11">
    <location>
        <position position="8"/>
    </location>
    <ligand>
        <name>Mg(2+)</name>
        <dbReference type="ChEBI" id="CHEBI:18420"/>
    </ligand>
</feature>
<dbReference type="InterPro" id="IPR006543">
    <property type="entry name" value="Histidinol-phos"/>
</dbReference>
<dbReference type="STRING" id="246191.SAMN05660337_2741"/>
<evidence type="ECO:0000256" key="5">
    <source>
        <dbReference type="ARBA" id="ARBA00023277"/>
    </source>
</evidence>
<feature type="binding site" evidence="9">
    <location>
        <begin position="8"/>
        <end position="10"/>
    </location>
    <ligand>
        <name>substrate</name>
    </ligand>
</feature>
<feature type="binding site" evidence="11">
    <location>
        <position position="91"/>
    </location>
    <ligand>
        <name>Zn(2+)</name>
        <dbReference type="ChEBI" id="CHEBI:29105"/>
    </ligand>
</feature>
<feature type="binding site" evidence="11">
    <location>
        <position position="97"/>
    </location>
    <ligand>
        <name>Zn(2+)</name>
        <dbReference type="ChEBI" id="CHEBI:29105"/>
    </ligand>
</feature>
<feature type="binding site" evidence="9">
    <location>
        <begin position="100"/>
        <end position="101"/>
    </location>
    <ligand>
        <name>substrate</name>
    </ligand>
</feature>
<keyword evidence="4 7" id="KW-0378">Hydrolase</keyword>
<dbReference type="InterPro" id="IPR006549">
    <property type="entry name" value="HAD-SF_hydro_IIIA"/>
</dbReference>
<keyword evidence="2 7" id="KW-0963">Cytoplasm</keyword>
<dbReference type="NCBIfam" id="TIGR01656">
    <property type="entry name" value="Histidinol-ppas"/>
    <property type="match status" value="1"/>
</dbReference>
<comment type="subcellular location">
    <subcellularLocation>
        <location evidence="1 7">Cytoplasm</location>
    </subcellularLocation>
</comment>
<feature type="site" description="Stabilizes the phosphoryl group" evidence="10">
    <location>
        <position position="101"/>
    </location>
</feature>
<dbReference type="InterPro" id="IPR036412">
    <property type="entry name" value="HAD-like_sf"/>
</dbReference>
<dbReference type="GO" id="GO:0046872">
    <property type="term" value="F:metal ion binding"/>
    <property type="evidence" value="ECO:0007669"/>
    <property type="project" value="UniProtKB-KW"/>
</dbReference>
<dbReference type="NCBIfam" id="TIGR01662">
    <property type="entry name" value="HAD-SF-IIIA"/>
    <property type="match status" value="1"/>
</dbReference>
<comment type="similarity">
    <text evidence="7">Belongs to the gmhB family.</text>
</comment>
<evidence type="ECO:0000313" key="12">
    <source>
        <dbReference type="EMBL" id="SDL35204.1"/>
    </source>
</evidence>
<dbReference type="PANTHER" id="PTHR42891">
    <property type="entry name" value="D-GLYCERO-BETA-D-MANNO-HEPTOSE-1,7-BISPHOSPHATE 7-PHOSPHATASE"/>
    <property type="match status" value="1"/>
</dbReference>
<dbReference type="Gene3D" id="3.40.50.1000">
    <property type="entry name" value="HAD superfamily/HAD-like"/>
    <property type="match status" value="1"/>
</dbReference>
<proteinExistence type="inferred from homology"/>
<dbReference type="GO" id="GO:0005737">
    <property type="term" value="C:cytoplasm"/>
    <property type="evidence" value="ECO:0007669"/>
    <property type="project" value="UniProtKB-SubCell"/>
</dbReference>
<evidence type="ECO:0000256" key="6">
    <source>
        <dbReference type="ARBA" id="ARBA00031828"/>
    </source>
</evidence>
<feature type="binding site" evidence="11">
    <location>
        <position position="10"/>
    </location>
    <ligand>
        <name>Mg(2+)</name>
        <dbReference type="ChEBI" id="CHEBI:18420"/>
    </ligand>
</feature>
<dbReference type="NCBIfam" id="NF006506">
    <property type="entry name" value="PRK08942.1"/>
    <property type="match status" value="1"/>
</dbReference>
<evidence type="ECO:0000256" key="10">
    <source>
        <dbReference type="PIRSR" id="PIRSR004682-3"/>
    </source>
</evidence>
<dbReference type="EC" id="3.1.3.-" evidence="7"/>
<feature type="binding site" evidence="11">
    <location>
        <position position="89"/>
    </location>
    <ligand>
        <name>Zn(2+)</name>
        <dbReference type="ChEBI" id="CHEBI:29105"/>
    </ligand>
</feature>
<dbReference type="Pfam" id="PF13242">
    <property type="entry name" value="Hydrolase_like"/>
    <property type="match status" value="1"/>
</dbReference>
<keyword evidence="5 7" id="KW-0119">Carbohydrate metabolism</keyword>
<keyword evidence="3 11" id="KW-0479">Metal-binding</keyword>
<comment type="cofactor">
    <cofactor evidence="11">
        <name>Zn(2+)</name>
        <dbReference type="ChEBI" id="CHEBI:29105"/>
    </cofactor>
</comment>
<dbReference type="EMBL" id="FNGA01000004">
    <property type="protein sequence ID" value="SDL35204.1"/>
    <property type="molecule type" value="Genomic_DNA"/>
</dbReference>
<evidence type="ECO:0000256" key="1">
    <source>
        <dbReference type="ARBA" id="ARBA00004496"/>
    </source>
</evidence>
<name>A0A1G9JDL6_9BACT</name>
<feature type="binding site" evidence="11">
    <location>
        <position position="126"/>
    </location>
    <ligand>
        <name>Mg(2+)</name>
        <dbReference type="ChEBI" id="CHEBI:18420"/>
    </ligand>
</feature>
<evidence type="ECO:0000256" key="2">
    <source>
        <dbReference type="ARBA" id="ARBA00022490"/>
    </source>
</evidence>
<dbReference type="AlphaFoldDB" id="A0A1G9JDL6"/>
<evidence type="ECO:0000256" key="4">
    <source>
        <dbReference type="ARBA" id="ARBA00022801"/>
    </source>
</evidence>
<feature type="binding site" evidence="9">
    <location>
        <begin position="50"/>
        <end position="53"/>
    </location>
    <ligand>
        <name>substrate</name>
    </ligand>
</feature>
<feature type="active site" description="Proton donor" evidence="8">
    <location>
        <position position="10"/>
    </location>
</feature>
<keyword evidence="11" id="KW-0862">Zinc</keyword>
<dbReference type="SUPFAM" id="SSF56784">
    <property type="entry name" value="HAD-like"/>
    <property type="match status" value="1"/>
</dbReference>
<feature type="site" description="Stabilizes the phosphoryl group" evidence="10">
    <location>
        <position position="50"/>
    </location>
</feature>
<reference evidence="13" key="1">
    <citation type="submission" date="2016-10" db="EMBL/GenBank/DDBJ databases">
        <authorList>
            <person name="Varghese N."/>
            <person name="Submissions S."/>
        </authorList>
    </citation>
    <scope>NUCLEOTIDE SEQUENCE [LARGE SCALE GENOMIC DNA]</scope>
    <source>
        <strain evidence="13">DSM 16995</strain>
    </source>
</reference>
<dbReference type="GO" id="GO:0016791">
    <property type="term" value="F:phosphatase activity"/>
    <property type="evidence" value="ECO:0007669"/>
    <property type="project" value="InterPro"/>
</dbReference>
<protein>
    <recommendedName>
        <fullName evidence="6 7">D,D-heptose 1,7-bisphosphate phosphatase</fullName>
        <ecNumber evidence="7">3.1.3.-</ecNumber>
    </recommendedName>
</protein>
<dbReference type="InterPro" id="IPR004446">
    <property type="entry name" value="Heptose_bisP_phosphatase"/>
</dbReference>
<feature type="site" description="Contributes to substrate recognition" evidence="10">
    <location>
        <position position="100"/>
    </location>
</feature>
<dbReference type="GO" id="GO:0005975">
    <property type="term" value="P:carbohydrate metabolic process"/>
    <property type="evidence" value="ECO:0007669"/>
    <property type="project" value="InterPro"/>
</dbReference>
<dbReference type="InterPro" id="IPR023214">
    <property type="entry name" value="HAD_sf"/>
</dbReference>
<dbReference type="Proteomes" id="UP000199053">
    <property type="component" value="Unassembled WGS sequence"/>
</dbReference>
<feature type="binding site" evidence="9">
    <location>
        <position position="127"/>
    </location>
    <ligand>
        <name>substrate</name>
    </ligand>
</feature>
<evidence type="ECO:0000313" key="13">
    <source>
        <dbReference type="Proteomes" id="UP000199053"/>
    </source>
</evidence>
<evidence type="ECO:0000256" key="3">
    <source>
        <dbReference type="ARBA" id="ARBA00022723"/>
    </source>
</evidence>
<dbReference type="RefSeq" id="WP_092162061.1">
    <property type="nucleotide sequence ID" value="NZ_FNGA01000004.1"/>
</dbReference>
<comment type="cofactor">
    <cofactor evidence="11">
        <name>Mg(2+)</name>
        <dbReference type="ChEBI" id="CHEBI:18420"/>
    </cofactor>
</comment>
<feature type="binding site" evidence="11">
    <location>
        <position position="99"/>
    </location>
    <ligand>
        <name>Zn(2+)</name>
        <dbReference type="ChEBI" id="CHEBI:29105"/>
    </ligand>
</feature>
<dbReference type="PANTHER" id="PTHR42891:SF1">
    <property type="entry name" value="D-GLYCERO-BETA-D-MANNO-HEPTOSE-1,7-BISPHOSPHATE 7-PHOSPHATASE"/>
    <property type="match status" value="1"/>
</dbReference>
<dbReference type="OrthoDB" id="9814110at2"/>
<gene>
    <name evidence="12" type="ORF">SAMN05660337_2741</name>
</gene>
<accession>A0A1G9JDL6</accession>
<evidence type="ECO:0000256" key="11">
    <source>
        <dbReference type="PIRSR" id="PIRSR004682-4"/>
    </source>
</evidence>
<dbReference type="PIRSF" id="PIRSF004682">
    <property type="entry name" value="GmhB"/>
    <property type="match status" value="1"/>
</dbReference>
<feature type="binding site" evidence="9">
    <location>
        <begin position="16"/>
        <end position="19"/>
    </location>
    <ligand>
        <name>substrate</name>
    </ligand>
</feature>